<dbReference type="OrthoDB" id="440755at2759"/>
<keyword evidence="3" id="KW-1185">Reference proteome</keyword>
<evidence type="ECO:0000313" key="2">
    <source>
        <dbReference type="EMBL" id="KOO28492.1"/>
    </source>
</evidence>
<name>A0A0M0JQD0_9EUKA</name>
<sequence>MPLAAADLEKVQSLALALRSLSSIAQSSTLAYPRVRPGWPRGAVGTEWKCPWNFGHSQCAMLFLAHGLPLSAESEAAIQWAMQLKQRLKSAILNYSLEHWPSAWRAYNPAGIDEDHLLMRVDPLDDGYVLPRFHHFVWFERGQLAGSHSGCDARGIWLDQYTLLAVYNEMTIFPHYKQGDPLYPGSGNNRVHMYALNLSAGKHTRPIQLKLVGLPSQVWEKNWAPFVHNGELFMSYKLRPQHLVLRCKLSAVVPGAAPPEVPQGPGDCSVAFNTTSPDTMWAQAVDHIVSNVRLSTPPMLVDGRFIAVMHYEPILGMYEHAFYEMQAEPPFAILRTSRPFRLSDAGLAVPKVARQNGATFERDKGVQYIVGLHLERNSSNDGAQHGASGGRHDSRRVTMTYGLMNHYSMKTSIQLGTIYRMLADSEADPARYRSCLVSTRGDGQCRESNCRSPDTPSKFVNPHAPERGVSQFVSPHRGGHPITPEDVKLAICPNLCTKYNYECNDVKSMQRALKLDRSEGGTEPTAQLASSRELRSPPTFAVKPWMGGKSKKGGKKDGASPALDEDALLDAAIAENLALKAKAESEAKLMETMAKLDRVMVFHITRTLPDGNKDVVVVENTLIFYVDAADVQADLEELKAADPSLPLSIEHVPLGKAFALVQGLQGLTGPPGVKRHLQFSRAVVKAEGERGIPPELREQMRSGGPMPMFYSEKIELPGVTPIFFTRDDLLKFWEGSLLAGAPHAAKAPPVTVTDLRYVVARTLQEAGDWEALFFVPPSRSAELSTAVRDAALREAEMARGFESGAQRLQAVMHAERVASGEEPPPLTAAAS</sequence>
<proteinExistence type="predicted"/>
<gene>
    <name evidence="2" type="ORF">Ctob_003618</name>
</gene>
<evidence type="ECO:0000256" key="1">
    <source>
        <dbReference type="SAM" id="MobiDB-lite"/>
    </source>
</evidence>
<dbReference type="AlphaFoldDB" id="A0A0M0JQD0"/>
<dbReference type="EMBL" id="JWZX01002561">
    <property type="protein sequence ID" value="KOO28492.1"/>
    <property type="molecule type" value="Genomic_DNA"/>
</dbReference>
<dbReference type="Proteomes" id="UP000037460">
    <property type="component" value="Unassembled WGS sequence"/>
</dbReference>
<comment type="caution">
    <text evidence="2">The sequence shown here is derived from an EMBL/GenBank/DDBJ whole genome shotgun (WGS) entry which is preliminary data.</text>
</comment>
<feature type="region of interest" description="Disordered" evidence="1">
    <location>
        <begin position="514"/>
        <end position="561"/>
    </location>
</feature>
<feature type="region of interest" description="Disordered" evidence="1">
    <location>
        <begin position="445"/>
        <end position="467"/>
    </location>
</feature>
<organism evidence="2 3">
    <name type="scientific">Chrysochromulina tobinii</name>
    <dbReference type="NCBI Taxonomy" id="1460289"/>
    <lineage>
        <taxon>Eukaryota</taxon>
        <taxon>Haptista</taxon>
        <taxon>Haptophyta</taxon>
        <taxon>Prymnesiophyceae</taxon>
        <taxon>Prymnesiales</taxon>
        <taxon>Chrysochromulinaceae</taxon>
        <taxon>Chrysochromulina</taxon>
    </lineage>
</organism>
<reference evidence="3" key="1">
    <citation type="journal article" date="2015" name="PLoS Genet.">
        <title>Genome Sequence and Transcriptome Analyses of Chrysochromulina tobin: Metabolic Tools for Enhanced Algal Fitness in the Prominent Order Prymnesiales (Haptophyceae).</title>
        <authorList>
            <person name="Hovde B.T."/>
            <person name="Deodato C.R."/>
            <person name="Hunsperger H.M."/>
            <person name="Ryken S.A."/>
            <person name="Yost W."/>
            <person name="Jha R.K."/>
            <person name="Patterson J."/>
            <person name="Monnat R.J. Jr."/>
            <person name="Barlow S.B."/>
            <person name="Starkenburg S.R."/>
            <person name="Cattolico R.A."/>
        </authorList>
    </citation>
    <scope>NUCLEOTIDE SEQUENCE</scope>
    <source>
        <strain evidence="3">CCMP291</strain>
    </source>
</reference>
<accession>A0A0M0JQD0</accession>
<protein>
    <submittedName>
        <fullName evidence="2">Uncharacterized protein</fullName>
    </submittedName>
</protein>
<evidence type="ECO:0000313" key="3">
    <source>
        <dbReference type="Proteomes" id="UP000037460"/>
    </source>
</evidence>